<evidence type="ECO:0000313" key="3">
    <source>
        <dbReference type="Proteomes" id="UP001642464"/>
    </source>
</evidence>
<gene>
    <name evidence="1" type="ORF">SCF082_LOCUS41587</name>
    <name evidence="2" type="ORF">SCF082_LOCUS41648</name>
</gene>
<name>A0ABP0QK30_9DINO</name>
<reference evidence="2 3" key="1">
    <citation type="submission" date="2024-02" db="EMBL/GenBank/DDBJ databases">
        <authorList>
            <person name="Chen Y."/>
            <person name="Shah S."/>
            <person name="Dougan E. K."/>
            <person name="Thang M."/>
            <person name="Chan C."/>
        </authorList>
    </citation>
    <scope>NUCLEOTIDE SEQUENCE [LARGE SCALE GENOMIC DNA]</scope>
</reference>
<dbReference type="EMBL" id="CAXAMM010039673">
    <property type="protein sequence ID" value="CAK9088190.1"/>
    <property type="molecule type" value="Genomic_DNA"/>
</dbReference>
<accession>A0ABP0QK30</accession>
<feature type="non-terminal residue" evidence="2">
    <location>
        <position position="1"/>
    </location>
</feature>
<dbReference type="EMBL" id="CAXAMM010039651">
    <property type="protein sequence ID" value="CAK9088051.1"/>
    <property type="molecule type" value="Genomic_DNA"/>
</dbReference>
<dbReference type="Proteomes" id="UP001642464">
    <property type="component" value="Unassembled WGS sequence"/>
</dbReference>
<protein>
    <submittedName>
        <fullName evidence="2">Uncharacterized protein</fullName>
    </submittedName>
</protein>
<comment type="caution">
    <text evidence="2">The sequence shown here is derived from an EMBL/GenBank/DDBJ whole genome shotgun (WGS) entry which is preliminary data.</text>
</comment>
<evidence type="ECO:0000313" key="2">
    <source>
        <dbReference type="EMBL" id="CAK9088190.1"/>
    </source>
</evidence>
<feature type="non-terminal residue" evidence="2">
    <location>
        <position position="60"/>
    </location>
</feature>
<proteinExistence type="predicted"/>
<sequence length="60" mass="6117">FTGDQLACADGYHGDALQRCVAQLLPGSNDTCVAVGDFTGCAPISPCRAPDIAATDCELT</sequence>
<keyword evidence="3" id="KW-1185">Reference proteome</keyword>
<organism evidence="2 3">
    <name type="scientific">Durusdinium trenchii</name>
    <dbReference type="NCBI Taxonomy" id="1381693"/>
    <lineage>
        <taxon>Eukaryota</taxon>
        <taxon>Sar</taxon>
        <taxon>Alveolata</taxon>
        <taxon>Dinophyceae</taxon>
        <taxon>Suessiales</taxon>
        <taxon>Symbiodiniaceae</taxon>
        <taxon>Durusdinium</taxon>
    </lineage>
</organism>
<evidence type="ECO:0000313" key="1">
    <source>
        <dbReference type="EMBL" id="CAK9088051.1"/>
    </source>
</evidence>